<sequence>MASFQRKRLNSSSNGCTANKIKSLRADGSSRVQVGNTYTEVHNYEGRHADDECLRDLRTTDPRIDKTRIEKGKGGLMQGSYRWVLEDSKFQQWAQETEGCLLWVKGDPGKGKTMLLCGLVDELTKSQHALSYFFCQATDSRINNATSVLRGLIYLLVDQEPSLKRHIRTKWNHGGKSIFDPPNGWHVLCNMLNDILRDHSEPTCLVIDALDECEGSSLSSLLNLIVSTASEFPHVRWLVSSRNLPNIERGLGGANPSWRLDISLEANAGPVSRAVADYIGHKVSNLANLHSETELRKELQETMQDKANGTFLWAALRILATMFLAYRPLRLQELALLADLRGNFAKHDTLVRLVRRCGSFLSIQQGTETVHFVHQSAKDFLRDNKDVLDGMFPSGMGDGHHQLFSRSVKVMDAKLRQNIYGLRNPGVLTSEIEIPVPDPLAAMRYSCVRWLDHFCELVSLKQIEDQDGGKEVATFLQRKYLYWLEALGLCGSLTEGILSIRKLEALATRNQWGSLATLVHDAHRFVLTNKRGIEIAPLQVYVSALIFCPTSSWIREKFKELIPEWIKKGPKIQPEWDACLLTLEGHADGVHRLAFSPDSRIIASGDRDGIIKIWDAHTGACLNTIWGDNAQILPSTPIAVSPDGQTIITQVEHDGCCRIRGWSNPETARFTLDALFPDKYYRVAISSDSTKLVGCREEPRYGPLRIEVWDLTKGTCITSLSNPNISDEDVLAFSPDGMVVAFVGMQGTVSLWHTITDTVEVFSGHHTDISILAISPDGRLLASGCEDKTIKIWDPTVRASLSSDPDTGWGPGDWLLSPNGLWVASLTNNVIRMWSSLTDDEWVTVQGRPVLWIPPQYRPRFKHHDWYGPVDERAVDCNKSGIAMMDNSNRVTYVQFDVPEIVLKF</sequence>
<evidence type="ECO:0000313" key="5">
    <source>
        <dbReference type="EMBL" id="EEU39226.1"/>
    </source>
</evidence>
<dbReference type="KEGG" id="nhe:NECHADRAFT_70532"/>
<dbReference type="InterPro" id="IPR001680">
    <property type="entry name" value="WD40_rpt"/>
</dbReference>
<dbReference type="InterPro" id="IPR015943">
    <property type="entry name" value="WD40/YVTN_repeat-like_dom_sf"/>
</dbReference>
<dbReference type="PANTHER" id="PTHR10039:SF14">
    <property type="entry name" value="NACHT DOMAIN-CONTAINING PROTEIN"/>
    <property type="match status" value="1"/>
</dbReference>
<dbReference type="PROSITE" id="PS00678">
    <property type="entry name" value="WD_REPEATS_1"/>
    <property type="match status" value="1"/>
</dbReference>
<feature type="domain" description="NACHT" evidence="4">
    <location>
        <begin position="100"/>
        <end position="242"/>
    </location>
</feature>
<dbReference type="GeneID" id="9672299"/>
<dbReference type="CDD" id="cd00200">
    <property type="entry name" value="WD40"/>
    <property type="match status" value="1"/>
</dbReference>
<proteinExistence type="predicted"/>
<dbReference type="OMA" id="PRYRASC"/>
<dbReference type="InParanoid" id="C7ZA78"/>
<dbReference type="eggNOG" id="KOG0266">
    <property type="taxonomic scope" value="Eukaryota"/>
</dbReference>
<dbReference type="EMBL" id="GG698912">
    <property type="protein sequence ID" value="EEU39226.1"/>
    <property type="molecule type" value="Genomic_DNA"/>
</dbReference>
<dbReference type="InterPro" id="IPR056884">
    <property type="entry name" value="NPHP3-like_N"/>
</dbReference>
<keyword evidence="2" id="KW-0677">Repeat</keyword>
<dbReference type="HOGENOM" id="CLU_000288_6_16_1"/>
<evidence type="ECO:0000256" key="3">
    <source>
        <dbReference type="PROSITE-ProRule" id="PRU00221"/>
    </source>
</evidence>
<feature type="repeat" description="WD" evidence="3">
    <location>
        <begin position="583"/>
        <end position="624"/>
    </location>
</feature>
<dbReference type="VEuPathDB" id="FungiDB:NECHADRAFT_70532"/>
<dbReference type="RefSeq" id="XP_003044939.1">
    <property type="nucleotide sequence ID" value="XM_003044893.1"/>
</dbReference>
<dbReference type="PROSITE" id="PS50294">
    <property type="entry name" value="WD_REPEATS_REGION"/>
    <property type="match status" value="2"/>
</dbReference>
<dbReference type="Pfam" id="PF00400">
    <property type="entry name" value="WD40"/>
    <property type="match status" value="2"/>
</dbReference>
<dbReference type="InterPro" id="IPR031351">
    <property type="entry name" value="NWD2_N"/>
</dbReference>
<keyword evidence="1 3" id="KW-0853">WD repeat</keyword>
<reference evidence="5 6" key="1">
    <citation type="journal article" date="2009" name="PLoS Genet.">
        <title>The genome of Nectria haematococca: contribution of supernumerary chromosomes to gene expansion.</title>
        <authorList>
            <person name="Coleman J.J."/>
            <person name="Rounsley S.D."/>
            <person name="Rodriguez-Carres M."/>
            <person name="Kuo A."/>
            <person name="Wasmann C.C."/>
            <person name="Grimwood J."/>
            <person name="Schmutz J."/>
            <person name="Taga M."/>
            <person name="White G.J."/>
            <person name="Zhou S."/>
            <person name="Schwartz D.C."/>
            <person name="Freitag M."/>
            <person name="Ma L.J."/>
            <person name="Danchin E.G."/>
            <person name="Henrissat B."/>
            <person name="Coutinho P.M."/>
            <person name="Nelson D.R."/>
            <person name="Straney D."/>
            <person name="Napoli C.A."/>
            <person name="Barker B.M."/>
            <person name="Gribskov M."/>
            <person name="Rep M."/>
            <person name="Kroken S."/>
            <person name="Molnar I."/>
            <person name="Rensing C."/>
            <person name="Kennell J.C."/>
            <person name="Zamora J."/>
            <person name="Farman M.L."/>
            <person name="Selker E.U."/>
            <person name="Salamov A."/>
            <person name="Shapiro H."/>
            <person name="Pangilinan J."/>
            <person name="Lindquist E."/>
            <person name="Lamers C."/>
            <person name="Grigoriev I.V."/>
            <person name="Geiser D.M."/>
            <person name="Covert S.F."/>
            <person name="Temporini E."/>
            <person name="Vanetten H.D."/>
        </authorList>
    </citation>
    <scope>NUCLEOTIDE SEQUENCE [LARGE SCALE GENOMIC DNA]</scope>
    <source>
        <strain evidence="6">ATCC MYA-4622 / CBS 123669 / FGSC 9596 / NRRL 45880 / 77-13-4</strain>
    </source>
</reference>
<dbReference type="SUPFAM" id="SSF52540">
    <property type="entry name" value="P-loop containing nucleoside triphosphate hydrolases"/>
    <property type="match status" value="1"/>
</dbReference>
<dbReference type="OrthoDB" id="538223at2759"/>
<keyword evidence="6" id="KW-1185">Reference proteome</keyword>
<dbReference type="Gene3D" id="3.40.50.300">
    <property type="entry name" value="P-loop containing nucleotide triphosphate hydrolases"/>
    <property type="match status" value="1"/>
</dbReference>
<dbReference type="STRING" id="660122.C7ZA78"/>
<gene>
    <name evidence="5" type="ORF">NECHADRAFT_70532</name>
</gene>
<dbReference type="PANTHER" id="PTHR10039">
    <property type="entry name" value="AMELOGENIN"/>
    <property type="match status" value="1"/>
</dbReference>
<dbReference type="Pfam" id="PF17108">
    <property type="entry name" value="HET-S"/>
    <property type="match status" value="1"/>
</dbReference>
<evidence type="ECO:0000313" key="6">
    <source>
        <dbReference type="Proteomes" id="UP000005206"/>
    </source>
</evidence>
<accession>C7ZA78</accession>
<dbReference type="InterPro" id="IPR019775">
    <property type="entry name" value="WD40_repeat_CS"/>
</dbReference>
<dbReference type="InterPro" id="IPR007111">
    <property type="entry name" value="NACHT_NTPase"/>
</dbReference>
<dbReference type="PROSITE" id="PS50082">
    <property type="entry name" value="WD_REPEATS_2"/>
    <property type="match status" value="2"/>
</dbReference>
<dbReference type="Proteomes" id="UP000005206">
    <property type="component" value="Chromosome 6"/>
</dbReference>
<dbReference type="PROSITE" id="PS50837">
    <property type="entry name" value="NACHT"/>
    <property type="match status" value="1"/>
</dbReference>
<protein>
    <recommendedName>
        <fullName evidence="4">NACHT domain-containing protein</fullName>
    </recommendedName>
</protein>
<evidence type="ECO:0000256" key="2">
    <source>
        <dbReference type="ARBA" id="ARBA00022737"/>
    </source>
</evidence>
<dbReference type="InterPro" id="IPR027417">
    <property type="entry name" value="P-loop_NTPase"/>
</dbReference>
<dbReference type="Gene3D" id="2.130.10.10">
    <property type="entry name" value="YVTN repeat-like/Quinoprotein amine dehydrogenase"/>
    <property type="match status" value="2"/>
</dbReference>
<evidence type="ECO:0000256" key="1">
    <source>
        <dbReference type="ARBA" id="ARBA00022574"/>
    </source>
</evidence>
<feature type="repeat" description="WD" evidence="3">
    <location>
        <begin position="762"/>
        <end position="794"/>
    </location>
</feature>
<dbReference type="SUPFAM" id="SSF101908">
    <property type="entry name" value="Putative isomerase YbhE"/>
    <property type="match status" value="1"/>
</dbReference>
<dbReference type="SMART" id="SM00320">
    <property type="entry name" value="WD40"/>
    <property type="match status" value="3"/>
</dbReference>
<evidence type="ECO:0000259" key="4">
    <source>
        <dbReference type="PROSITE" id="PS50837"/>
    </source>
</evidence>
<dbReference type="AlphaFoldDB" id="C7ZA78"/>
<name>C7ZA78_FUSV7</name>
<organism evidence="5 6">
    <name type="scientific">Fusarium vanettenii (strain ATCC MYA-4622 / CBS 123669 / FGSC 9596 / NRRL 45880 / 77-13-4)</name>
    <name type="common">Fusarium solani subsp. pisi</name>
    <dbReference type="NCBI Taxonomy" id="660122"/>
    <lineage>
        <taxon>Eukaryota</taxon>
        <taxon>Fungi</taxon>
        <taxon>Dikarya</taxon>
        <taxon>Ascomycota</taxon>
        <taxon>Pezizomycotina</taxon>
        <taxon>Sordariomycetes</taxon>
        <taxon>Hypocreomycetidae</taxon>
        <taxon>Hypocreales</taxon>
        <taxon>Nectriaceae</taxon>
        <taxon>Fusarium</taxon>
        <taxon>Fusarium solani species complex</taxon>
        <taxon>Fusarium vanettenii</taxon>
    </lineage>
</organism>
<dbReference type="Pfam" id="PF24883">
    <property type="entry name" value="NPHP3_N"/>
    <property type="match status" value="1"/>
</dbReference>